<dbReference type="Pfam" id="PF12804">
    <property type="entry name" value="NTP_transf_3"/>
    <property type="match status" value="1"/>
</dbReference>
<feature type="binding site" evidence="8">
    <location>
        <position position="113"/>
    </location>
    <ligand>
        <name>GTP</name>
        <dbReference type="ChEBI" id="CHEBI:37565"/>
    </ligand>
</feature>
<dbReference type="GO" id="GO:0005737">
    <property type="term" value="C:cytoplasm"/>
    <property type="evidence" value="ECO:0007669"/>
    <property type="project" value="UniProtKB-SubCell"/>
</dbReference>
<evidence type="ECO:0000256" key="5">
    <source>
        <dbReference type="ARBA" id="ARBA00022842"/>
    </source>
</evidence>
<comment type="function">
    <text evidence="8">Transfers a GMP moiety from GTP to Mo-molybdopterin (Mo-MPT) cofactor (Moco or molybdenum cofactor) to form Mo-molybdopterin guanine dinucleotide (Mo-MGD) cofactor.</text>
</comment>
<sequence length="218" mass="23456">MILQPSHPISSNKVLACVLAGGQSRRMGGGDKTLLEIGEKPMLARVLDRLRPQCEKIILNANGDATRFAAYELPVVPDTIGNYAGPLAGILAGLTHARAHMPEVTHVVSVAGDTPFFPTDLANRLCAAVTFDRPVIALATSKHKLHPVFGLWPVELADDLTNWLAAGESGKVLAWVDRHDSVEVDFADDPVTGLDPFFNANRPEDIATAHRALERNSA</sequence>
<comment type="subunit">
    <text evidence="8">Monomer.</text>
</comment>
<protein>
    <recommendedName>
        <fullName evidence="8">Molybdenum cofactor guanylyltransferase</fullName>
        <shortName evidence="8">MoCo guanylyltransferase</shortName>
        <ecNumber evidence="8">2.7.7.77</ecNumber>
    </recommendedName>
    <alternativeName>
        <fullName evidence="8">GTP:molybdopterin guanylyltransferase</fullName>
    </alternativeName>
    <alternativeName>
        <fullName evidence="8">Mo-MPT guanylyltransferase</fullName>
    </alternativeName>
    <alternativeName>
        <fullName evidence="8">Molybdopterin guanylyltransferase</fullName>
    </alternativeName>
    <alternativeName>
        <fullName evidence="8">Molybdopterin-guanine dinucleotide synthase</fullName>
        <shortName evidence="8">MGD synthase</shortName>
    </alternativeName>
</protein>
<dbReference type="PANTHER" id="PTHR19136:SF81">
    <property type="entry name" value="MOLYBDENUM COFACTOR GUANYLYLTRANSFERASE"/>
    <property type="match status" value="1"/>
</dbReference>
<keyword evidence="6 8" id="KW-0342">GTP-binding</keyword>
<keyword evidence="3 8" id="KW-0479">Metal-binding</keyword>
<keyword evidence="10" id="KW-0548">Nucleotidyltransferase</keyword>
<comment type="catalytic activity">
    <reaction evidence="8">
        <text>Mo-molybdopterin + GTP + H(+) = Mo-molybdopterin guanine dinucleotide + diphosphate</text>
        <dbReference type="Rhea" id="RHEA:34243"/>
        <dbReference type="ChEBI" id="CHEBI:15378"/>
        <dbReference type="ChEBI" id="CHEBI:33019"/>
        <dbReference type="ChEBI" id="CHEBI:37565"/>
        <dbReference type="ChEBI" id="CHEBI:71302"/>
        <dbReference type="ChEBI" id="CHEBI:71310"/>
        <dbReference type="EC" id="2.7.7.77"/>
    </reaction>
</comment>
<feature type="binding site" evidence="8">
    <location>
        <position position="60"/>
    </location>
    <ligand>
        <name>GTP</name>
        <dbReference type="ChEBI" id="CHEBI:37565"/>
    </ligand>
</feature>
<evidence type="ECO:0000256" key="6">
    <source>
        <dbReference type="ARBA" id="ARBA00023134"/>
    </source>
</evidence>
<evidence type="ECO:0000256" key="3">
    <source>
        <dbReference type="ARBA" id="ARBA00022723"/>
    </source>
</evidence>
<keyword evidence="4 8" id="KW-0547">Nucleotide-binding</keyword>
<evidence type="ECO:0000259" key="9">
    <source>
        <dbReference type="Pfam" id="PF12804"/>
    </source>
</evidence>
<dbReference type="Proteomes" id="UP000705379">
    <property type="component" value="Unassembled WGS sequence"/>
</dbReference>
<feature type="binding site" evidence="8">
    <location>
        <position position="32"/>
    </location>
    <ligand>
        <name>GTP</name>
        <dbReference type="ChEBI" id="CHEBI:37565"/>
    </ligand>
</feature>
<evidence type="ECO:0000256" key="1">
    <source>
        <dbReference type="ARBA" id="ARBA00022490"/>
    </source>
</evidence>
<evidence type="ECO:0000256" key="4">
    <source>
        <dbReference type="ARBA" id="ARBA00022741"/>
    </source>
</evidence>
<dbReference type="PANTHER" id="PTHR19136">
    <property type="entry name" value="MOLYBDENUM COFACTOR GUANYLYLTRANSFERASE"/>
    <property type="match status" value="1"/>
</dbReference>
<reference evidence="10" key="1">
    <citation type="submission" date="2018-08" db="EMBL/GenBank/DDBJ databases">
        <authorList>
            <person name="Jin W."/>
            <person name="Wang H."/>
            <person name="Yang Y."/>
            <person name="Li M."/>
            <person name="Liu J."/>
        </authorList>
    </citation>
    <scope>NUCLEOTIDE SEQUENCE</scope>
    <source>
        <strain evidence="10">AESS21</strain>
    </source>
</reference>
<comment type="caution">
    <text evidence="10">The sequence shown here is derived from an EMBL/GenBank/DDBJ whole genome shotgun (WGS) entry which is preliminary data.</text>
</comment>
<comment type="domain">
    <text evidence="8">The N-terminal domain determines nucleotide recognition and specific binding, while the C-terminal domain determines the specific binding to the target protein.</text>
</comment>
<evidence type="ECO:0000256" key="7">
    <source>
        <dbReference type="ARBA" id="ARBA00023150"/>
    </source>
</evidence>
<gene>
    <name evidence="8" type="primary">mobA</name>
    <name evidence="10" type="ORF">DYI23_01590</name>
</gene>
<keyword evidence="1 8" id="KW-0963">Cytoplasm</keyword>
<organism evidence="10 11">
    <name type="scientific">Roseibium polysiphoniae</name>
    <dbReference type="NCBI Taxonomy" id="2571221"/>
    <lineage>
        <taxon>Bacteria</taxon>
        <taxon>Pseudomonadati</taxon>
        <taxon>Pseudomonadota</taxon>
        <taxon>Alphaproteobacteria</taxon>
        <taxon>Hyphomicrobiales</taxon>
        <taxon>Stappiaceae</taxon>
        <taxon>Roseibium</taxon>
    </lineage>
</organism>
<dbReference type="AlphaFoldDB" id="A0A944CAH3"/>
<comment type="similarity">
    <text evidence="8">Belongs to the MobA family.</text>
</comment>
<accession>A0A944CAH3</accession>
<dbReference type="Gene3D" id="3.90.550.10">
    <property type="entry name" value="Spore Coat Polysaccharide Biosynthesis Protein SpsA, Chain A"/>
    <property type="match status" value="1"/>
</dbReference>
<evidence type="ECO:0000256" key="2">
    <source>
        <dbReference type="ARBA" id="ARBA00022679"/>
    </source>
</evidence>
<reference evidence="10" key="2">
    <citation type="journal article" date="2021" name="Microorganisms">
        <title>Bacterial Dimethylsulfoniopropionate Biosynthesis in the East China Sea.</title>
        <authorList>
            <person name="Liu J."/>
            <person name="Zhang Y."/>
            <person name="Liu J."/>
            <person name="Zhong H."/>
            <person name="Williams B.T."/>
            <person name="Zheng Y."/>
            <person name="Curson A.R.J."/>
            <person name="Sun C."/>
            <person name="Sun H."/>
            <person name="Song D."/>
            <person name="Wagner Mackenzie B."/>
            <person name="Bermejo Martinez A."/>
            <person name="Todd J.D."/>
            <person name="Zhang X.H."/>
        </authorList>
    </citation>
    <scope>NUCLEOTIDE SEQUENCE</scope>
    <source>
        <strain evidence="10">AESS21</strain>
    </source>
</reference>
<dbReference type="GO" id="GO:0046872">
    <property type="term" value="F:metal ion binding"/>
    <property type="evidence" value="ECO:0007669"/>
    <property type="project" value="UniProtKB-KW"/>
</dbReference>
<evidence type="ECO:0000256" key="8">
    <source>
        <dbReference type="HAMAP-Rule" id="MF_00316"/>
    </source>
</evidence>
<keyword evidence="2 8" id="KW-0808">Transferase</keyword>
<proteinExistence type="inferred from homology"/>
<name>A0A944CAH3_9HYPH</name>
<feature type="binding site" evidence="8">
    <location>
        <position position="78"/>
    </location>
    <ligand>
        <name>GTP</name>
        <dbReference type="ChEBI" id="CHEBI:37565"/>
    </ligand>
</feature>
<evidence type="ECO:0000313" key="11">
    <source>
        <dbReference type="Proteomes" id="UP000705379"/>
    </source>
</evidence>
<comment type="subcellular location">
    <subcellularLocation>
        <location evidence="8">Cytoplasm</location>
    </subcellularLocation>
</comment>
<dbReference type="GO" id="GO:0005525">
    <property type="term" value="F:GTP binding"/>
    <property type="evidence" value="ECO:0007669"/>
    <property type="project" value="UniProtKB-UniRule"/>
</dbReference>
<keyword evidence="5 8" id="KW-0460">Magnesium</keyword>
<comment type="cofactor">
    <cofactor evidence="8">
        <name>Mg(2+)</name>
        <dbReference type="ChEBI" id="CHEBI:18420"/>
    </cofactor>
</comment>
<dbReference type="SUPFAM" id="SSF53448">
    <property type="entry name" value="Nucleotide-diphospho-sugar transferases"/>
    <property type="match status" value="1"/>
</dbReference>
<dbReference type="CDD" id="cd02503">
    <property type="entry name" value="MobA"/>
    <property type="match status" value="1"/>
</dbReference>
<dbReference type="InterPro" id="IPR025877">
    <property type="entry name" value="MobA-like_NTP_Trfase"/>
</dbReference>
<feature type="binding site" evidence="8">
    <location>
        <begin position="19"/>
        <end position="21"/>
    </location>
    <ligand>
        <name>GTP</name>
        <dbReference type="ChEBI" id="CHEBI:37565"/>
    </ligand>
</feature>
<evidence type="ECO:0000313" key="10">
    <source>
        <dbReference type="EMBL" id="MBS8258897.1"/>
    </source>
</evidence>
<feature type="domain" description="MobA-like NTP transferase" evidence="9">
    <location>
        <begin position="16"/>
        <end position="174"/>
    </location>
</feature>
<dbReference type="GO" id="GO:0061603">
    <property type="term" value="F:molybdenum cofactor guanylyltransferase activity"/>
    <property type="evidence" value="ECO:0007669"/>
    <property type="project" value="UniProtKB-EC"/>
</dbReference>
<dbReference type="EMBL" id="QTKU01000001">
    <property type="protein sequence ID" value="MBS8258897.1"/>
    <property type="molecule type" value="Genomic_DNA"/>
</dbReference>
<dbReference type="GO" id="GO:1902758">
    <property type="term" value="P:bis(molybdopterin guanine dinucleotide)molybdenum biosynthetic process"/>
    <property type="evidence" value="ECO:0007669"/>
    <property type="project" value="TreeGrafter"/>
</dbReference>
<dbReference type="EC" id="2.7.7.77" evidence="8"/>
<dbReference type="HAMAP" id="MF_00316">
    <property type="entry name" value="MobA"/>
    <property type="match status" value="1"/>
</dbReference>
<dbReference type="InterPro" id="IPR013482">
    <property type="entry name" value="Molybde_CF_guanTrfase"/>
</dbReference>
<dbReference type="NCBIfam" id="TIGR02665">
    <property type="entry name" value="molyb_mobA"/>
    <property type="match status" value="1"/>
</dbReference>
<dbReference type="RefSeq" id="WP_213214631.1">
    <property type="nucleotide sequence ID" value="NZ_QTKU01000001.1"/>
</dbReference>
<dbReference type="InterPro" id="IPR029044">
    <property type="entry name" value="Nucleotide-diphossugar_trans"/>
</dbReference>
<keyword evidence="7 8" id="KW-0501">Molybdenum cofactor biosynthesis</keyword>
<feature type="binding site" evidence="8">
    <location>
        <position position="113"/>
    </location>
    <ligand>
        <name>Mg(2+)</name>
        <dbReference type="ChEBI" id="CHEBI:18420"/>
    </ligand>
</feature>